<evidence type="ECO:0000313" key="2">
    <source>
        <dbReference type="EMBL" id="MPN14701.1"/>
    </source>
</evidence>
<reference evidence="2" key="1">
    <citation type="submission" date="2019-08" db="EMBL/GenBank/DDBJ databases">
        <authorList>
            <person name="Kucharzyk K."/>
            <person name="Murdoch R.W."/>
            <person name="Higgins S."/>
            <person name="Loffler F."/>
        </authorList>
    </citation>
    <scope>NUCLEOTIDE SEQUENCE</scope>
</reference>
<feature type="compositionally biased region" description="Basic and acidic residues" evidence="1">
    <location>
        <begin position="71"/>
        <end position="95"/>
    </location>
</feature>
<dbReference type="AlphaFoldDB" id="A0A645FK02"/>
<gene>
    <name evidence="2" type="ORF">SDC9_162028</name>
</gene>
<protein>
    <submittedName>
        <fullName evidence="2">Uncharacterized protein</fullName>
    </submittedName>
</protein>
<accession>A0A645FK02</accession>
<feature type="region of interest" description="Disordered" evidence="1">
    <location>
        <begin position="1"/>
        <end position="95"/>
    </location>
</feature>
<feature type="compositionally biased region" description="Polar residues" evidence="1">
    <location>
        <begin position="49"/>
        <end position="60"/>
    </location>
</feature>
<dbReference type="EMBL" id="VSSQ01061346">
    <property type="protein sequence ID" value="MPN14701.1"/>
    <property type="molecule type" value="Genomic_DNA"/>
</dbReference>
<name>A0A645FK02_9ZZZZ</name>
<sequence length="95" mass="10643">MQNGQQDAGDEVRQQHMKQSPPQVLEKYERPGAAMPALEQIARNKHKTQYSGLQHHSQQPAPGGGNSAPDQIKHMIPDNLDDCHYPEQVHPDNSQ</sequence>
<proteinExistence type="predicted"/>
<comment type="caution">
    <text evidence="2">The sequence shown here is derived from an EMBL/GenBank/DDBJ whole genome shotgun (WGS) entry which is preliminary data.</text>
</comment>
<organism evidence="2">
    <name type="scientific">bioreactor metagenome</name>
    <dbReference type="NCBI Taxonomy" id="1076179"/>
    <lineage>
        <taxon>unclassified sequences</taxon>
        <taxon>metagenomes</taxon>
        <taxon>ecological metagenomes</taxon>
    </lineage>
</organism>
<evidence type="ECO:0000256" key="1">
    <source>
        <dbReference type="SAM" id="MobiDB-lite"/>
    </source>
</evidence>